<evidence type="ECO:0000313" key="1">
    <source>
        <dbReference type="EMBL" id="GAA0139177.1"/>
    </source>
</evidence>
<dbReference type="Proteomes" id="UP001454036">
    <property type="component" value="Unassembled WGS sequence"/>
</dbReference>
<evidence type="ECO:0000313" key="2">
    <source>
        <dbReference type="Proteomes" id="UP001454036"/>
    </source>
</evidence>
<dbReference type="AlphaFoldDB" id="A0AAV3NII4"/>
<accession>A0AAV3NII4</accession>
<proteinExistence type="predicted"/>
<gene>
    <name evidence="1" type="ORF">LIER_00779</name>
</gene>
<comment type="caution">
    <text evidence="1">The sequence shown here is derived from an EMBL/GenBank/DDBJ whole genome shotgun (WGS) entry which is preliminary data.</text>
</comment>
<protein>
    <submittedName>
        <fullName evidence="1">Uncharacterized protein</fullName>
    </submittedName>
</protein>
<organism evidence="1 2">
    <name type="scientific">Lithospermum erythrorhizon</name>
    <name type="common">Purple gromwell</name>
    <name type="synonym">Lithospermum officinale var. erythrorhizon</name>
    <dbReference type="NCBI Taxonomy" id="34254"/>
    <lineage>
        <taxon>Eukaryota</taxon>
        <taxon>Viridiplantae</taxon>
        <taxon>Streptophyta</taxon>
        <taxon>Embryophyta</taxon>
        <taxon>Tracheophyta</taxon>
        <taxon>Spermatophyta</taxon>
        <taxon>Magnoliopsida</taxon>
        <taxon>eudicotyledons</taxon>
        <taxon>Gunneridae</taxon>
        <taxon>Pentapetalae</taxon>
        <taxon>asterids</taxon>
        <taxon>lamiids</taxon>
        <taxon>Boraginales</taxon>
        <taxon>Boraginaceae</taxon>
        <taxon>Boraginoideae</taxon>
        <taxon>Lithospermeae</taxon>
        <taxon>Lithospermum</taxon>
    </lineage>
</organism>
<reference evidence="1 2" key="1">
    <citation type="submission" date="2024-01" db="EMBL/GenBank/DDBJ databases">
        <title>The complete chloroplast genome sequence of Lithospermum erythrorhizon: insights into the phylogenetic relationship among Boraginaceae species and the maternal lineages of purple gromwells.</title>
        <authorList>
            <person name="Okada T."/>
            <person name="Watanabe K."/>
        </authorList>
    </citation>
    <scope>NUCLEOTIDE SEQUENCE [LARGE SCALE GENOMIC DNA]</scope>
</reference>
<name>A0AAV3NII4_LITER</name>
<keyword evidence="2" id="KW-1185">Reference proteome</keyword>
<dbReference type="EMBL" id="BAABME010000065">
    <property type="protein sequence ID" value="GAA0139177.1"/>
    <property type="molecule type" value="Genomic_DNA"/>
</dbReference>
<sequence length="71" mass="8282">MQYSLAGYYTRGSSVQGWTSNKGRESSVRYFPPSWMHAQVDVEGVCRLIRPIQERRRLCTGLKMDIIFVHM</sequence>